<dbReference type="Pfam" id="PF13517">
    <property type="entry name" value="FG-GAP_3"/>
    <property type="match status" value="1"/>
</dbReference>
<dbReference type="SUPFAM" id="SSF69318">
    <property type="entry name" value="Integrin alpha N-terminal domain"/>
    <property type="match status" value="1"/>
</dbReference>
<proteinExistence type="predicted"/>
<accession>A0ABN6H5U8</accession>
<keyword evidence="2" id="KW-0401">Integrin</keyword>
<dbReference type="EMBL" id="AP024702">
    <property type="protein sequence ID" value="BCX46895.1"/>
    <property type="molecule type" value="Genomic_DNA"/>
</dbReference>
<evidence type="ECO:0000256" key="1">
    <source>
        <dbReference type="ARBA" id="ARBA00022729"/>
    </source>
</evidence>
<dbReference type="PANTHER" id="PTHR44103">
    <property type="entry name" value="PROPROTEIN CONVERTASE P"/>
    <property type="match status" value="1"/>
</dbReference>
<dbReference type="PANTHER" id="PTHR44103:SF1">
    <property type="entry name" value="PROPROTEIN CONVERTASE P"/>
    <property type="match status" value="1"/>
</dbReference>
<dbReference type="InterPro" id="IPR013517">
    <property type="entry name" value="FG-GAP"/>
</dbReference>
<protein>
    <submittedName>
        <fullName evidence="2">Alpha integrin</fullName>
    </submittedName>
</protein>
<keyword evidence="3" id="KW-1185">Reference proteome</keyword>
<gene>
    <name evidence="2" type="ORF">HAHE_08030</name>
</gene>
<keyword evidence="1" id="KW-0732">Signal</keyword>
<organism evidence="2 3">
    <name type="scientific">Haloferula helveola</name>
    <dbReference type="NCBI Taxonomy" id="490095"/>
    <lineage>
        <taxon>Bacteria</taxon>
        <taxon>Pseudomonadati</taxon>
        <taxon>Verrucomicrobiota</taxon>
        <taxon>Verrucomicrobiia</taxon>
        <taxon>Verrucomicrobiales</taxon>
        <taxon>Verrucomicrobiaceae</taxon>
        <taxon>Haloferula</taxon>
    </lineage>
</organism>
<name>A0ABN6H5U8_9BACT</name>
<dbReference type="Gene3D" id="2.130.10.130">
    <property type="entry name" value="Integrin alpha, N-terminal"/>
    <property type="match status" value="1"/>
</dbReference>
<evidence type="ECO:0000313" key="3">
    <source>
        <dbReference type="Proteomes" id="UP001374893"/>
    </source>
</evidence>
<dbReference type="GO" id="GO:0007229">
    <property type="term" value="P:integrin-mediated signaling pathway"/>
    <property type="evidence" value="ECO:0007669"/>
    <property type="project" value="UniProtKB-KW"/>
</dbReference>
<dbReference type="Proteomes" id="UP001374893">
    <property type="component" value="Chromosome"/>
</dbReference>
<dbReference type="InterPro" id="IPR028994">
    <property type="entry name" value="Integrin_alpha_N"/>
</dbReference>
<evidence type="ECO:0000313" key="2">
    <source>
        <dbReference type="EMBL" id="BCX46895.1"/>
    </source>
</evidence>
<sequence length="385" mass="42852">MVFSVSGPSLAETEPAREIWKKHIIQPDIAPGVKGQPTQINTVVADDFDRDGHMDVMASFLGKVTLYKGPDWTAKVVMAEMPKDRTGRIAERGCIHSTLMDVDGDGDLDYIGSNRMLFWLECPEKPFEQDWKRRMIHLEVNGAHCVITADVDRDGKPDLIANSWRDSDESTVPNSIAWFRVPEDPKAEGLWTAHFLADGDAPGRNHYHGFGDMNGDGRGDLCSGAPVGEWFAWWEQPEDPTKPWKKHLLSDDDPGATNILPVDLNGDGDLDFLASRGHGDGVLWYPAPDYKKTEIDPTLADPHSLAVADLDQDGDTDIATCSCVQDGHAVWYENDGKGEFTRHVLEEGQESYDLRLVDMDRDGDTDILIAGHGSRNIVWYENPLK</sequence>
<reference evidence="2 3" key="1">
    <citation type="submission" date="2021-06" db="EMBL/GenBank/DDBJ databases">
        <title>Complete genome of Haloferula helveola possessing various polysaccharide degrading enzymes.</title>
        <authorList>
            <person name="Takami H."/>
            <person name="Huang C."/>
            <person name="Hamasaki K."/>
        </authorList>
    </citation>
    <scope>NUCLEOTIDE SEQUENCE [LARGE SCALE GENOMIC DNA]</scope>
    <source>
        <strain evidence="2 3">CN-1</strain>
    </source>
</reference>